<feature type="transmembrane region" description="Helical" evidence="2">
    <location>
        <begin position="54"/>
        <end position="75"/>
    </location>
</feature>
<name>A0ABT9UWP8_9FIRM</name>
<keyword evidence="2" id="KW-0472">Membrane</keyword>
<dbReference type="RefSeq" id="WP_307487514.1">
    <property type="nucleotide sequence ID" value="NZ_JAUSUF010000012.1"/>
</dbReference>
<comment type="caution">
    <text evidence="3">The sequence shown here is derived from an EMBL/GenBank/DDBJ whole genome shotgun (WGS) entry which is preliminary data.</text>
</comment>
<feature type="transmembrane region" description="Helical" evidence="2">
    <location>
        <begin position="180"/>
        <end position="197"/>
    </location>
</feature>
<evidence type="ECO:0008006" key="5">
    <source>
        <dbReference type="Google" id="ProtNLM"/>
    </source>
</evidence>
<dbReference type="InterPro" id="IPR036034">
    <property type="entry name" value="PDZ_sf"/>
</dbReference>
<keyword evidence="1" id="KW-0175">Coiled coil</keyword>
<dbReference type="Gene3D" id="2.30.42.10">
    <property type="match status" value="1"/>
</dbReference>
<accession>A0ABT9UWP8</accession>
<evidence type="ECO:0000313" key="4">
    <source>
        <dbReference type="Proteomes" id="UP001228504"/>
    </source>
</evidence>
<reference evidence="3 4" key="1">
    <citation type="submission" date="2023-07" db="EMBL/GenBank/DDBJ databases">
        <title>Genomic Encyclopedia of Type Strains, Phase IV (KMG-IV): sequencing the most valuable type-strain genomes for metagenomic binning, comparative biology and taxonomic classification.</title>
        <authorList>
            <person name="Goeker M."/>
        </authorList>
    </citation>
    <scope>NUCLEOTIDE SEQUENCE [LARGE SCALE GENOMIC DNA]</scope>
    <source>
        <strain evidence="3 4">DSM 20694</strain>
    </source>
</reference>
<gene>
    <name evidence="3" type="ORF">J2S18_002723</name>
</gene>
<keyword evidence="2" id="KW-0812">Transmembrane</keyword>
<feature type="transmembrane region" description="Helical" evidence="2">
    <location>
        <begin position="281"/>
        <end position="299"/>
    </location>
</feature>
<protein>
    <recommendedName>
        <fullName evidence="5">PDZ domain-containing protein</fullName>
    </recommendedName>
</protein>
<keyword evidence="2" id="KW-1133">Transmembrane helix</keyword>
<evidence type="ECO:0000313" key="3">
    <source>
        <dbReference type="EMBL" id="MDQ0150753.1"/>
    </source>
</evidence>
<dbReference type="Proteomes" id="UP001228504">
    <property type="component" value="Unassembled WGS sequence"/>
</dbReference>
<feature type="transmembrane region" description="Helical" evidence="2">
    <location>
        <begin position="108"/>
        <end position="127"/>
    </location>
</feature>
<organism evidence="3 4">
    <name type="scientific">Eubacterium multiforme</name>
    <dbReference type="NCBI Taxonomy" id="83339"/>
    <lineage>
        <taxon>Bacteria</taxon>
        <taxon>Bacillati</taxon>
        <taxon>Bacillota</taxon>
        <taxon>Clostridia</taxon>
        <taxon>Eubacteriales</taxon>
        <taxon>Eubacteriaceae</taxon>
        <taxon>Eubacterium</taxon>
    </lineage>
</organism>
<sequence length="421" mass="46613">MDLILNTLKSVAYIFISPSLLLVLIIIGIMFYLKNRKVTLMQKMVLGESINSPLELTLSQITLGIISGAIISIILSTLGVVFKQNSGIEFLLALSILVLAFKRKIINFAYLGGIIGGLSIIVTYLNIGGDKNDFLKLNITALIIVVGVIYIIQGLLIMFDGSRGSIPIFSKNNGKVIGGYMLNRCWIMPIALFISLLNGIDSNKIIENISYPSWWPIISNSQVIALIATGTLVMIPYFSISNYSSITFTKTKKMKILTSGIQMIIYGILICLISLVAKLGLAGKIFVVIMVPLIYEIMVRISNKIEDKEKPMFYSDDKGICVLEVVPLSKSYLAGIRVGDRITALRGKCIESEKEIYEALMNNYMNVELEVESLNGERKKVQVGKGKIPGMLLVPRTVDDKKKVDLTKNKINEILDKLKNS</sequence>
<feature type="transmembrane region" description="Helical" evidence="2">
    <location>
        <begin position="139"/>
        <end position="159"/>
    </location>
</feature>
<evidence type="ECO:0000256" key="2">
    <source>
        <dbReference type="SAM" id="Phobius"/>
    </source>
</evidence>
<evidence type="ECO:0000256" key="1">
    <source>
        <dbReference type="SAM" id="Coils"/>
    </source>
</evidence>
<dbReference type="SUPFAM" id="SSF50156">
    <property type="entry name" value="PDZ domain-like"/>
    <property type="match status" value="1"/>
</dbReference>
<feature type="transmembrane region" description="Helical" evidence="2">
    <location>
        <begin position="12"/>
        <end position="33"/>
    </location>
</feature>
<feature type="transmembrane region" description="Helical" evidence="2">
    <location>
        <begin position="217"/>
        <end position="235"/>
    </location>
</feature>
<dbReference type="EMBL" id="JAUSUF010000012">
    <property type="protein sequence ID" value="MDQ0150753.1"/>
    <property type="molecule type" value="Genomic_DNA"/>
</dbReference>
<feature type="coiled-coil region" evidence="1">
    <location>
        <begin position="350"/>
        <end position="377"/>
    </location>
</feature>
<keyword evidence="4" id="KW-1185">Reference proteome</keyword>
<proteinExistence type="predicted"/>